<feature type="region of interest" description="Disordered" evidence="4">
    <location>
        <begin position="388"/>
        <end position="418"/>
    </location>
</feature>
<keyword evidence="7" id="KW-1185">Reference proteome</keyword>
<dbReference type="PROSITE" id="PS00036">
    <property type="entry name" value="BZIP_BASIC"/>
    <property type="match status" value="1"/>
</dbReference>
<feature type="compositionally biased region" description="Polar residues" evidence="4">
    <location>
        <begin position="81"/>
        <end position="93"/>
    </location>
</feature>
<dbReference type="PANTHER" id="PTHR40621:SF6">
    <property type="entry name" value="AP-1-LIKE TRANSCRIPTION FACTOR YAP1-RELATED"/>
    <property type="match status" value="1"/>
</dbReference>
<feature type="coiled-coil region" evidence="3">
    <location>
        <begin position="199"/>
        <end position="254"/>
    </location>
</feature>
<evidence type="ECO:0000313" key="7">
    <source>
        <dbReference type="Proteomes" id="UP000027586"/>
    </source>
</evidence>
<evidence type="ECO:0000256" key="1">
    <source>
        <dbReference type="ARBA" id="ARBA00004123"/>
    </source>
</evidence>
<dbReference type="Gene3D" id="1.20.5.170">
    <property type="match status" value="1"/>
</dbReference>
<sequence>MDFSNDDFLNWVLQQTEIELPQQQLLNTQEPTYAHDKQPAGSNNETMAATAAAPYTLTFDNAQPTPDMDMLFTPQQWDQGIPLINSNEHSPLMQSYHSGSSTSGSSSDSSDKESSPLPRSPSPPATKGRFTSKAALKPFIPEDIEPPTNADHRTMPTTGRLDFRVTATPDYNVSASDLKKMTSKERRQLRNKISARNFRQRRKDYITSLEEEIEELKSDKAQMRNEIDKVYELVSKLRKENEKLRSDMMMVRQQQQQQQPSPDIPAMSVLNNADENALTTWDALLRDSTWLSHAAMPQWDFSHVLSKDQEKSSLSLRLNAREMIQRYPLLAPALMSIVLDHTMGMSSEQLLAASTSSTSSIPLYNNRDGKALMPLLFEALQERRASISEITDDEDMTTASEQDDDDSSDSDEDEDDEDMQLVKRLQQQQYEEAASGDSMSCREWVKNKLCCLNGRCEQQCCVRRLACYAITAAYQACVQQLCDIKQKDIEGCCSKNLPETPTAHQVSATCAVQCGC</sequence>
<dbReference type="GO" id="GO:0090575">
    <property type="term" value="C:RNA polymerase II transcription regulator complex"/>
    <property type="evidence" value="ECO:0007669"/>
    <property type="project" value="TreeGrafter"/>
</dbReference>
<comment type="subcellular location">
    <subcellularLocation>
        <location evidence="1">Nucleus</location>
    </subcellularLocation>
</comment>
<evidence type="ECO:0000256" key="2">
    <source>
        <dbReference type="ARBA" id="ARBA00023242"/>
    </source>
</evidence>
<name>A0A068RUP4_9FUNG</name>
<feature type="compositionally biased region" description="Acidic residues" evidence="4">
    <location>
        <begin position="390"/>
        <end position="418"/>
    </location>
</feature>
<feature type="domain" description="BZIP" evidence="5">
    <location>
        <begin position="181"/>
        <end position="244"/>
    </location>
</feature>
<protein>
    <recommendedName>
        <fullName evidence="5">BZIP domain-containing protein</fullName>
    </recommendedName>
</protein>
<dbReference type="AlphaFoldDB" id="A0A068RUP4"/>
<feature type="region of interest" description="Disordered" evidence="4">
    <location>
        <begin position="81"/>
        <end position="156"/>
    </location>
</feature>
<dbReference type="SMART" id="SM00338">
    <property type="entry name" value="BRLZ"/>
    <property type="match status" value="1"/>
</dbReference>
<dbReference type="CDD" id="cd14810">
    <property type="entry name" value="bZIP_u1"/>
    <property type="match status" value="1"/>
</dbReference>
<dbReference type="OrthoDB" id="5571888at2759"/>
<dbReference type="PROSITE" id="PS50217">
    <property type="entry name" value="BZIP"/>
    <property type="match status" value="1"/>
</dbReference>
<dbReference type="PANTHER" id="PTHR40621">
    <property type="entry name" value="TRANSCRIPTION FACTOR KAPC-RELATED"/>
    <property type="match status" value="1"/>
</dbReference>
<evidence type="ECO:0000313" key="6">
    <source>
        <dbReference type="EMBL" id="CDH52671.1"/>
    </source>
</evidence>
<dbReference type="InterPro" id="IPR004827">
    <property type="entry name" value="bZIP"/>
</dbReference>
<evidence type="ECO:0000259" key="5">
    <source>
        <dbReference type="PROSITE" id="PS50217"/>
    </source>
</evidence>
<dbReference type="STRING" id="1263082.A0A068RUP4"/>
<dbReference type="InterPro" id="IPR046347">
    <property type="entry name" value="bZIP_sf"/>
</dbReference>
<dbReference type="Proteomes" id="UP000027586">
    <property type="component" value="Unassembled WGS sequence"/>
</dbReference>
<keyword evidence="3" id="KW-0175">Coiled coil</keyword>
<dbReference type="GO" id="GO:0001228">
    <property type="term" value="F:DNA-binding transcription activator activity, RNA polymerase II-specific"/>
    <property type="evidence" value="ECO:0007669"/>
    <property type="project" value="TreeGrafter"/>
</dbReference>
<evidence type="ECO:0000256" key="3">
    <source>
        <dbReference type="SAM" id="Coils"/>
    </source>
</evidence>
<evidence type="ECO:0000256" key="4">
    <source>
        <dbReference type="SAM" id="MobiDB-lite"/>
    </source>
</evidence>
<dbReference type="Pfam" id="PF00170">
    <property type="entry name" value="bZIP_1"/>
    <property type="match status" value="1"/>
</dbReference>
<organism evidence="6 7">
    <name type="scientific">Lichtheimia corymbifera JMRC:FSU:9682</name>
    <dbReference type="NCBI Taxonomy" id="1263082"/>
    <lineage>
        <taxon>Eukaryota</taxon>
        <taxon>Fungi</taxon>
        <taxon>Fungi incertae sedis</taxon>
        <taxon>Mucoromycota</taxon>
        <taxon>Mucoromycotina</taxon>
        <taxon>Mucoromycetes</taxon>
        <taxon>Mucorales</taxon>
        <taxon>Lichtheimiaceae</taxon>
        <taxon>Lichtheimia</taxon>
    </lineage>
</organism>
<dbReference type="InterPro" id="IPR050936">
    <property type="entry name" value="AP-1-like"/>
</dbReference>
<dbReference type="GO" id="GO:0000976">
    <property type="term" value="F:transcription cis-regulatory region binding"/>
    <property type="evidence" value="ECO:0007669"/>
    <property type="project" value="InterPro"/>
</dbReference>
<proteinExistence type="predicted"/>
<reference evidence="6" key="1">
    <citation type="submission" date="2013-08" db="EMBL/GenBank/DDBJ databases">
        <title>Gene expansion shapes genome architecture in the human pathogen Lichtheimia corymbifera: an evolutionary genomics analysis in the ancient terrestrial Mucorales (Mucoromycotina).</title>
        <authorList>
            <person name="Schwartze V.U."/>
            <person name="Winter S."/>
            <person name="Shelest E."/>
            <person name="Marcet-Houben M."/>
            <person name="Horn F."/>
            <person name="Wehner S."/>
            <person name="Hoffmann K."/>
            <person name="Riege K."/>
            <person name="Sammeth M."/>
            <person name="Nowrousian M."/>
            <person name="Valiante V."/>
            <person name="Linde J."/>
            <person name="Jacobsen I.D."/>
            <person name="Marz M."/>
            <person name="Brakhage A.A."/>
            <person name="Gabaldon T."/>
            <person name="Bocker S."/>
            <person name="Voigt K."/>
        </authorList>
    </citation>
    <scope>NUCLEOTIDE SEQUENCE [LARGE SCALE GENOMIC DNA]</scope>
    <source>
        <strain evidence="6">FSU 9682</strain>
    </source>
</reference>
<feature type="compositionally biased region" description="Low complexity" evidence="4">
    <location>
        <begin position="95"/>
        <end position="108"/>
    </location>
</feature>
<gene>
    <name evidence="6" type="ORF">LCOR_04121.1</name>
</gene>
<accession>A0A068RUP4</accession>
<keyword evidence="2" id="KW-0539">Nucleus</keyword>
<dbReference type="EMBL" id="CBTN010000014">
    <property type="protein sequence ID" value="CDH52671.1"/>
    <property type="molecule type" value="Genomic_DNA"/>
</dbReference>
<dbReference type="VEuPathDB" id="FungiDB:LCOR_04121.1"/>
<dbReference type="SUPFAM" id="SSF57959">
    <property type="entry name" value="Leucine zipper domain"/>
    <property type="match status" value="1"/>
</dbReference>
<comment type="caution">
    <text evidence="6">The sequence shown here is derived from an EMBL/GenBank/DDBJ whole genome shotgun (WGS) entry which is preliminary data.</text>
</comment>